<evidence type="ECO:0000256" key="1">
    <source>
        <dbReference type="SAM" id="MobiDB-lite"/>
    </source>
</evidence>
<proteinExistence type="predicted"/>
<sequence length="44" mass="4835">MAGATTKLVPLQRTTEVEEARQAAKKADAKARAKKKAKRTKPKK</sequence>
<feature type="region of interest" description="Disordered" evidence="1">
    <location>
        <begin position="1"/>
        <end position="44"/>
    </location>
</feature>
<evidence type="ECO:0000313" key="2">
    <source>
        <dbReference type="EMBL" id="MFE9225119.1"/>
    </source>
</evidence>
<comment type="caution">
    <text evidence="2">The sequence shown here is derived from an EMBL/GenBank/DDBJ whole genome shotgun (WGS) entry which is preliminary data.</text>
</comment>
<accession>A0ABW6L9H1</accession>
<protein>
    <submittedName>
        <fullName evidence="2">Uncharacterized protein</fullName>
    </submittedName>
</protein>
<dbReference type="RefSeq" id="WP_358279400.1">
    <property type="nucleotide sequence ID" value="NZ_JBEYGJ010000005.1"/>
</dbReference>
<evidence type="ECO:0000313" key="3">
    <source>
        <dbReference type="Proteomes" id="UP001601288"/>
    </source>
</evidence>
<dbReference type="Proteomes" id="UP001601288">
    <property type="component" value="Unassembled WGS sequence"/>
</dbReference>
<feature type="compositionally biased region" description="Basic residues" evidence="1">
    <location>
        <begin position="32"/>
        <end position="44"/>
    </location>
</feature>
<reference evidence="2 3" key="1">
    <citation type="submission" date="2024-10" db="EMBL/GenBank/DDBJ databases">
        <title>The Natural Products Discovery Center: Release of the First 8490 Sequenced Strains for Exploring Actinobacteria Biosynthetic Diversity.</title>
        <authorList>
            <person name="Kalkreuter E."/>
            <person name="Kautsar S.A."/>
            <person name="Yang D."/>
            <person name="Bader C.D."/>
            <person name="Teijaro C.N."/>
            <person name="Fluegel L."/>
            <person name="Davis C.M."/>
            <person name="Simpson J.R."/>
            <person name="Lauterbach L."/>
            <person name="Steele A.D."/>
            <person name="Gui C."/>
            <person name="Meng S."/>
            <person name="Li G."/>
            <person name="Viehrig K."/>
            <person name="Ye F."/>
            <person name="Su P."/>
            <person name="Kiefer A.F."/>
            <person name="Nichols A."/>
            <person name="Cepeda A.J."/>
            <person name="Yan W."/>
            <person name="Fan B."/>
            <person name="Jiang Y."/>
            <person name="Adhikari A."/>
            <person name="Zheng C.-J."/>
            <person name="Schuster L."/>
            <person name="Cowan T.M."/>
            <person name="Smanski M.J."/>
            <person name="Chevrette M.G."/>
            <person name="De Carvalho L.P.S."/>
            <person name="Shen B."/>
        </authorList>
    </citation>
    <scope>NUCLEOTIDE SEQUENCE [LARGE SCALE GENOMIC DNA]</scope>
    <source>
        <strain evidence="2 3">NPDC007066</strain>
    </source>
</reference>
<name>A0ABW6L9H1_9ACTN</name>
<gene>
    <name evidence="2" type="ORF">ACFYM3_10870</name>
</gene>
<feature type="compositionally biased region" description="Basic and acidic residues" evidence="1">
    <location>
        <begin position="15"/>
        <end position="31"/>
    </location>
</feature>
<organism evidence="2 3">
    <name type="scientific">Streptomyces massasporeus</name>
    <dbReference type="NCBI Taxonomy" id="67324"/>
    <lineage>
        <taxon>Bacteria</taxon>
        <taxon>Bacillati</taxon>
        <taxon>Actinomycetota</taxon>
        <taxon>Actinomycetes</taxon>
        <taxon>Kitasatosporales</taxon>
        <taxon>Streptomycetaceae</taxon>
        <taxon>Streptomyces</taxon>
    </lineage>
</organism>
<dbReference type="EMBL" id="JBIAFP010000005">
    <property type="protein sequence ID" value="MFE9225119.1"/>
    <property type="molecule type" value="Genomic_DNA"/>
</dbReference>
<keyword evidence="3" id="KW-1185">Reference proteome</keyword>